<dbReference type="EMBL" id="RAPN01000001">
    <property type="protein sequence ID" value="RKD91177.1"/>
    <property type="molecule type" value="Genomic_DNA"/>
</dbReference>
<evidence type="ECO:0000256" key="1">
    <source>
        <dbReference type="ARBA" id="ARBA00022676"/>
    </source>
</evidence>
<gene>
    <name evidence="3" type="ORF">BC643_1526</name>
</gene>
<dbReference type="SUPFAM" id="SSF53756">
    <property type="entry name" value="UDP-Glycosyltransferase/glycogen phosphorylase"/>
    <property type="match status" value="1"/>
</dbReference>
<keyword evidence="1" id="KW-0328">Glycosyltransferase</keyword>
<dbReference type="GO" id="GO:0005829">
    <property type="term" value="C:cytosol"/>
    <property type="evidence" value="ECO:0007669"/>
    <property type="project" value="TreeGrafter"/>
</dbReference>
<evidence type="ECO:0000313" key="3">
    <source>
        <dbReference type="EMBL" id="RKD91177.1"/>
    </source>
</evidence>
<evidence type="ECO:0000313" key="4">
    <source>
        <dbReference type="Proteomes" id="UP000283387"/>
    </source>
</evidence>
<comment type="caution">
    <text evidence="3">The sequence shown here is derived from an EMBL/GenBank/DDBJ whole genome shotgun (WGS) entry which is preliminary data.</text>
</comment>
<protein>
    <submittedName>
        <fullName evidence="3">ADP-heptose:LPS heptosyltransferase</fullName>
    </submittedName>
</protein>
<keyword evidence="4" id="KW-1185">Reference proteome</keyword>
<dbReference type="CDD" id="cd03789">
    <property type="entry name" value="GT9_LPS_heptosyltransferase"/>
    <property type="match status" value="1"/>
</dbReference>
<dbReference type="InterPro" id="IPR002201">
    <property type="entry name" value="Glyco_trans_9"/>
</dbReference>
<dbReference type="Gene3D" id="3.40.50.2000">
    <property type="entry name" value="Glycogen Phosphorylase B"/>
    <property type="match status" value="2"/>
</dbReference>
<dbReference type="PANTHER" id="PTHR30160:SF22">
    <property type="entry name" value="LIPOPOLYSACCHARIDE CORE BIOSYNTHESIS PROTEIN"/>
    <property type="match status" value="1"/>
</dbReference>
<name>A0A419W6T5_9BACT</name>
<dbReference type="RefSeq" id="WP_120272504.1">
    <property type="nucleotide sequence ID" value="NZ_RAPN01000001.1"/>
</dbReference>
<dbReference type="InterPro" id="IPR051199">
    <property type="entry name" value="LPS_LOS_Heptosyltrfase"/>
</dbReference>
<organism evidence="3 4">
    <name type="scientific">Mangrovibacterium diazotrophicum</name>
    <dbReference type="NCBI Taxonomy" id="1261403"/>
    <lineage>
        <taxon>Bacteria</taxon>
        <taxon>Pseudomonadati</taxon>
        <taxon>Bacteroidota</taxon>
        <taxon>Bacteroidia</taxon>
        <taxon>Marinilabiliales</taxon>
        <taxon>Prolixibacteraceae</taxon>
        <taxon>Mangrovibacterium</taxon>
    </lineage>
</organism>
<evidence type="ECO:0000256" key="2">
    <source>
        <dbReference type="ARBA" id="ARBA00022679"/>
    </source>
</evidence>
<dbReference type="PANTHER" id="PTHR30160">
    <property type="entry name" value="TETRAACYLDISACCHARIDE 4'-KINASE-RELATED"/>
    <property type="match status" value="1"/>
</dbReference>
<dbReference type="GO" id="GO:0008713">
    <property type="term" value="F:ADP-heptose-lipopolysaccharide heptosyltransferase activity"/>
    <property type="evidence" value="ECO:0007669"/>
    <property type="project" value="TreeGrafter"/>
</dbReference>
<dbReference type="AlphaFoldDB" id="A0A419W6T5"/>
<keyword evidence="2 3" id="KW-0808">Transferase</keyword>
<dbReference type="OrthoDB" id="9768048at2"/>
<dbReference type="Pfam" id="PF01075">
    <property type="entry name" value="Glyco_transf_9"/>
    <property type="match status" value="1"/>
</dbReference>
<sequence>MTKILVYRFSAMGDVVMLLPVLKGLLDSNPKLEIYLLTRPFLFPVFEGIDRLHLVAADLKGKHKGARGLFRLYRQLKKEINPDHVFDLHQVLRTHILNFYFRRGGYSVHKLNKGRAEKKHAVKTKSHETLPSSIDRYAAAFSSAGFRFILPPPPLFPIGLRSEALGLLKIDAAETKVLVGIAPFAKHKQKVWGVEKTRELISLLQRIPNSKVVLFGGGKEEMEILDDLASAFPNCVVAGRYVKLADEVKLLPLIDLMVSMDSANMHLAAMAGIPVVSVWGATHPSLGFAPYHQPDENMIQYRGDALRCRPCSVFGNKKCIYGDVRCMKYISVNQVAERVGFLLDHPLQR</sequence>
<reference evidence="3 4" key="1">
    <citation type="submission" date="2018-09" db="EMBL/GenBank/DDBJ databases">
        <title>Genomic Encyclopedia of Archaeal and Bacterial Type Strains, Phase II (KMG-II): from individual species to whole genera.</title>
        <authorList>
            <person name="Goeker M."/>
        </authorList>
    </citation>
    <scope>NUCLEOTIDE SEQUENCE [LARGE SCALE GENOMIC DNA]</scope>
    <source>
        <strain evidence="3 4">DSM 27148</strain>
    </source>
</reference>
<dbReference type="GO" id="GO:0009244">
    <property type="term" value="P:lipopolysaccharide core region biosynthetic process"/>
    <property type="evidence" value="ECO:0007669"/>
    <property type="project" value="TreeGrafter"/>
</dbReference>
<accession>A0A419W6T5</accession>
<proteinExistence type="predicted"/>
<dbReference type="Proteomes" id="UP000283387">
    <property type="component" value="Unassembled WGS sequence"/>
</dbReference>